<feature type="domain" description="Glycerol-3-phosphate dehydrogenase NAD-dependent N-terminal" evidence="18">
    <location>
        <begin position="4"/>
        <end position="157"/>
    </location>
</feature>
<evidence type="ECO:0000256" key="9">
    <source>
        <dbReference type="ARBA" id="ARBA00052716"/>
    </source>
</evidence>
<dbReference type="GO" id="GO:0006650">
    <property type="term" value="P:glycerophospholipid metabolic process"/>
    <property type="evidence" value="ECO:0007669"/>
    <property type="project" value="UniProtKB-UniRule"/>
</dbReference>
<dbReference type="PRINTS" id="PR00077">
    <property type="entry name" value="GPDHDRGNASE"/>
</dbReference>
<dbReference type="Proteomes" id="UP000240042">
    <property type="component" value="Unassembled WGS sequence"/>
</dbReference>
<comment type="similarity">
    <text evidence="1 13 17">Belongs to the NAD-dependent glycerol-3-phosphate dehydrogenase family.</text>
</comment>
<dbReference type="FunFam" id="3.40.50.720:FF:000019">
    <property type="entry name" value="Glycerol-3-phosphate dehydrogenase [NAD(P)+]"/>
    <property type="match status" value="1"/>
</dbReference>
<feature type="binding site" evidence="13">
    <location>
        <position position="11"/>
    </location>
    <ligand>
        <name>NADPH</name>
        <dbReference type="ChEBI" id="CHEBI:57783"/>
    </ligand>
</feature>
<dbReference type="GO" id="GO:0051287">
    <property type="term" value="F:NAD binding"/>
    <property type="evidence" value="ECO:0007669"/>
    <property type="project" value="InterPro"/>
</dbReference>
<evidence type="ECO:0000256" key="10">
    <source>
        <dbReference type="ARBA" id="ARBA00066687"/>
    </source>
</evidence>
<evidence type="ECO:0000256" key="16">
    <source>
        <dbReference type="PIRSR" id="PIRSR000114-3"/>
    </source>
</evidence>
<evidence type="ECO:0000259" key="19">
    <source>
        <dbReference type="Pfam" id="PF07479"/>
    </source>
</evidence>
<dbReference type="GO" id="GO:0046168">
    <property type="term" value="P:glycerol-3-phosphate catabolic process"/>
    <property type="evidence" value="ECO:0007669"/>
    <property type="project" value="InterPro"/>
</dbReference>
<comment type="pathway">
    <text evidence="13">Membrane lipid metabolism; glycerophospholipid metabolism.</text>
</comment>
<feature type="binding site" evidence="13">
    <location>
        <position position="48"/>
    </location>
    <ligand>
        <name>NADPH</name>
        <dbReference type="ChEBI" id="CHEBI:57783"/>
    </ligand>
</feature>
<evidence type="ECO:0000256" key="11">
    <source>
        <dbReference type="ARBA" id="ARBA00069372"/>
    </source>
</evidence>
<dbReference type="InterPro" id="IPR036291">
    <property type="entry name" value="NAD(P)-bd_dom_sf"/>
</dbReference>
<evidence type="ECO:0000256" key="3">
    <source>
        <dbReference type="ARBA" id="ARBA00022857"/>
    </source>
</evidence>
<comment type="catalytic activity">
    <reaction evidence="13">
        <text>sn-glycerol 3-phosphate + NAD(+) = dihydroxyacetone phosphate + NADH + H(+)</text>
        <dbReference type="Rhea" id="RHEA:11092"/>
        <dbReference type="ChEBI" id="CHEBI:15378"/>
        <dbReference type="ChEBI" id="CHEBI:57540"/>
        <dbReference type="ChEBI" id="CHEBI:57597"/>
        <dbReference type="ChEBI" id="CHEBI:57642"/>
        <dbReference type="ChEBI" id="CHEBI:57945"/>
        <dbReference type="EC" id="1.1.1.94"/>
    </reaction>
</comment>
<dbReference type="GO" id="GO:0141152">
    <property type="term" value="F:glycerol-3-phosphate dehydrogenase (NAD+) activity"/>
    <property type="evidence" value="ECO:0007669"/>
    <property type="project" value="RHEA"/>
</dbReference>
<dbReference type="GO" id="GO:0005829">
    <property type="term" value="C:cytosol"/>
    <property type="evidence" value="ECO:0007669"/>
    <property type="project" value="TreeGrafter"/>
</dbReference>
<dbReference type="UniPathway" id="UPA00940"/>
<feature type="binding site" evidence="13">
    <location>
        <position position="252"/>
    </location>
    <ligand>
        <name>sn-glycerol 3-phosphate</name>
        <dbReference type="ChEBI" id="CHEBI:57597"/>
    </ligand>
</feature>
<dbReference type="RefSeq" id="WP_092319277.1">
    <property type="nucleotide sequence ID" value="NZ_FOKY01000009.1"/>
</dbReference>
<dbReference type="AlphaFoldDB" id="A0A1I1EFL0"/>
<evidence type="ECO:0000256" key="13">
    <source>
        <dbReference type="HAMAP-Rule" id="MF_00394"/>
    </source>
</evidence>
<dbReference type="Gene3D" id="1.10.1040.10">
    <property type="entry name" value="N-(1-d-carboxylethyl)-l-norvaline Dehydrogenase, domain 2"/>
    <property type="match status" value="1"/>
</dbReference>
<feature type="binding site" evidence="15">
    <location>
        <begin position="251"/>
        <end position="252"/>
    </location>
    <ligand>
        <name>substrate</name>
    </ligand>
</feature>
<feature type="binding site" evidence="13">
    <location>
        <position position="250"/>
    </location>
    <ligand>
        <name>sn-glycerol 3-phosphate</name>
        <dbReference type="ChEBI" id="CHEBI:57597"/>
    </ligand>
</feature>
<comment type="function">
    <text evidence="13">Catalyzes the reduction of the glycolytic intermediate dihydroxyacetone phosphate (DHAP) to sn-glycerol 3-phosphate (G3P), the key precursor for phospholipid synthesis.</text>
</comment>
<dbReference type="Pfam" id="PF01210">
    <property type="entry name" value="NAD_Gly3P_dh_N"/>
    <property type="match status" value="1"/>
</dbReference>
<feature type="binding site" evidence="16">
    <location>
        <position position="251"/>
    </location>
    <ligand>
        <name>NAD(+)</name>
        <dbReference type="ChEBI" id="CHEBI:57540"/>
    </ligand>
</feature>
<keyword evidence="7 13" id="KW-0594">Phospholipid biosynthesis</keyword>
<protein>
    <recommendedName>
        <fullName evidence="11 13">Glycerol-3-phosphate dehydrogenase [NAD(P)+]</fullName>
        <ecNumber evidence="10 13">1.1.1.94</ecNumber>
    </recommendedName>
    <alternativeName>
        <fullName evidence="13">NAD(P)(+)-dependent glycerol-3-phosphate dehydrogenase</fullName>
    </alternativeName>
    <alternativeName>
        <fullName evidence="12 13">NAD(P)H-dependent dihydroxyacetone-phosphate reductase</fullName>
    </alternativeName>
</protein>
<dbReference type="InterPro" id="IPR006109">
    <property type="entry name" value="G3P_DH_NAD-dep_C"/>
</dbReference>
<name>A0A1I1EFL0_BREAD</name>
<evidence type="ECO:0000259" key="18">
    <source>
        <dbReference type="Pfam" id="PF01210"/>
    </source>
</evidence>
<evidence type="ECO:0000256" key="6">
    <source>
        <dbReference type="ARBA" id="ARBA00023098"/>
    </source>
</evidence>
<evidence type="ECO:0000313" key="21">
    <source>
        <dbReference type="Proteomes" id="UP000240042"/>
    </source>
</evidence>
<dbReference type="Gene3D" id="3.40.50.720">
    <property type="entry name" value="NAD(P)-binding Rossmann-like Domain"/>
    <property type="match status" value="1"/>
</dbReference>
<dbReference type="PIRSF" id="PIRSF000114">
    <property type="entry name" value="Glycerol-3-P_dh"/>
    <property type="match status" value="1"/>
</dbReference>
<evidence type="ECO:0000256" key="14">
    <source>
        <dbReference type="PIRSR" id="PIRSR000114-1"/>
    </source>
</evidence>
<feature type="binding site" evidence="16">
    <location>
        <begin position="8"/>
        <end position="13"/>
    </location>
    <ligand>
        <name>NAD(+)</name>
        <dbReference type="ChEBI" id="CHEBI:57540"/>
    </ligand>
</feature>
<feature type="binding site" evidence="13">
    <location>
        <position position="104"/>
    </location>
    <ligand>
        <name>NADPH</name>
        <dbReference type="ChEBI" id="CHEBI:57783"/>
    </ligand>
</feature>
<evidence type="ECO:0000256" key="12">
    <source>
        <dbReference type="ARBA" id="ARBA00080511"/>
    </source>
</evidence>
<dbReference type="HAMAP" id="MF_00394">
    <property type="entry name" value="NAD_Glyc3P_dehydrog"/>
    <property type="match status" value="1"/>
</dbReference>
<feature type="binding site" evidence="13">
    <location>
        <position position="277"/>
    </location>
    <ligand>
        <name>NADPH</name>
        <dbReference type="ChEBI" id="CHEBI:57783"/>
    </ligand>
</feature>
<keyword evidence="6 13" id="KW-0443">Lipid metabolism</keyword>
<keyword evidence="8 13" id="KW-1208">Phospholipid metabolism</keyword>
<feature type="binding site" evidence="13">
    <location>
        <position position="251"/>
    </location>
    <ligand>
        <name>sn-glycerol 3-phosphate</name>
        <dbReference type="ChEBI" id="CHEBI:57597"/>
    </ligand>
</feature>
<dbReference type="NCBIfam" id="NF000942">
    <property type="entry name" value="PRK00094.1-4"/>
    <property type="match status" value="1"/>
</dbReference>
<keyword evidence="13" id="KW-0547">Nucleotide-binding</keyword>
<proteinExistence type="inferred from homology"/>
<evidence type="ECO:0000256" key="8">
    <source>
        <dbReference type="ARBA" id="ARBA00023264"/>
    </source>
</evidence>
<dbReference type="STRING" id="34097.SAMN02745150_01017"/>
<dbReference type="GO" id="GO:0008654">
    <property type="term" value="P:phospholipid biosynthetic process"/>
    <property type="evidence" value="ECO:0007669"/>
    <property type="project" value="UniProtKB-KW"/>
</dbReference>
<dbReference type="NCBIfam" id="NF000940">
    <property type="entry name" value="PRK00094.1-2"/>
    <property type="match status" value="1"/>
</dbReference>
<sequence length="328" mass="36018">MNNIVVLGAGSWGTALSVVLREHNNVTLWNALPETLNIIQKDDQNTKYLPGISLENINLEYDLAQAVHGKDMILIAIPSKFYRNLLDQLKILTSKDQIIVSATKGIELDPIRTMTELIEEIIPHKAAVALSGPSHAEEVGMQKFTCLVAASKDMQAAKQVQECFSTSWVRVYTNIDPKGVEIGAAIKNVVAIAAGIVVAGNYGDNALAALVTRGLAEMIRFGTFVGGDPQTFTGLAGIGDLIVTCYSAHSRNRYVGEQILAGKKVDDIQQSMSQIPEGVRAVKLIYQFACDNNISMPIVESVYKILYENMSLREWENALTDRPYKIEY</sequence>
<dbReference type="SUPFAM" id="SSF48179">
    <property type="entry name" value="6-phosphogluconate dehydrogenase C-terminal domain-like"/>
    <property type="match status" value="1"/>
</dbReference>
<feature type="binding site" evidence="13">
    <location>
        <position position="136"/>
    </location>
    <ligand>
        <name>NADPH</name>
        <dbReference type="ChEBI" id="CHEBI:57783"/>
    </ligand>
</feature>
<feature type="binding site" evidence="13">
    <location>
        <position position="134"/>
    </location>
    <ligand>
        <name>sn-glycerol 3-phosphate</name>
        <dbReference type="ChEBI" id="CHEBI:57597"/>
    </ligand>
</feature>
<feature type="binding site" evidence="13">
    <location>
        <position position="187"/>
    </location>
    <ligand>
        <name>sn-glycerol 3-phosphate</name>
        <dbReference type="ChEBI" id="CHEBI:57597"/>
    </ligand>
</feature>
<comment type="caution">
    <text evidence="13">Lacks conserved residue(s) required for the propagation of feature annotation.</text>
</comment>
<dbReference type="Pfam" id="PF07479">
    <property type="entry name" value="NAD_Gly3P_dh_C"/>
    <property type="match status" value="1"/>
</dbReference>
<dbReference type="FunFam" id="1.10.1040.10:FF:000001">
    <property type="entry name" value="Glycerol-3-phosphate dehydrogenase [NAD(P)+]"/>
    <property type="match status" value="1"/>
</dbReference>
<feature type="binding site" evidence="13">
    <location>
        <position position="240"/>
    </location>
    <ligand>
        <name>sn-glycerol 3-phosphate</name>
        <dbReference type="ChEBI" id="CHEBI:57597"/>
    </ligand>
</feature>
<dbReference type="OrthoDB" id="9812273at2"/>
<evidence type="ECO:0000313" key="20">
    <source>
        <dbReference type="EMBL" id="SFB83733.1"/>
    </source>
</evidence>
<keyword evidence="4 13" id="KW-0560">Oxidoreductase</keyword>
<dbReference type="PANTHER" id="PTHR11728">
    <property type="entry name" value="GLYCEROL-3-PHOSPHATE DEHYDROGENASE"/>
    <property type="match status" value="1"/>
</dbReference>
<keyword evidence="5 13" id="KW-0520">NAD</keyword>
<feature type="binding site" evidence="13">
    <location>
        <position position="104"/>
    </location>
    <ligand>
        <name>sn-glycerol 3-phosphate</name>
        <dbReference type="ChEBI" id="CHEBI:57597"/>
    </ligand>
</feature>
<comment type="subcellular location">
    <subcellularLocation>
        <location evidence="13">Cytoplasm</location>
    </subcellularLocation>
</comment>
<dbReference type="PANTHER" id="PTHR11728:SF1">
    <property type="entry name" value="GLYCEROL-3-PHOSPHATE DEHYDROGENASE [NAD(+)] 2, CHLOROPLASTIC"/>
    <property type="match status" value="1"/>
</dbReference>
<dbReference type="InterPro" id="IPR011128">
    <property type="entry name" value="G3P_DH_NAD-dep_N"/>
</dbReference>
<feature type="binding site" evidence="13">
    <location>
        <position position="251"/>
    </location>
    <ligand>
        <name>NADPH</name>
        <dbReference type="ChEBI" id="CHEBI:57783"/>
    </ligand>
</feature>
<comment type="catalytic activity">
    <reaction evidence="9">
        <text>sn-glycerol 3-phosphate + NADP(+) = dihydroxyacetone phosphate + NADPH + H(+)</text>
        <dbReference type="Rhea" id="RHEA:11096"/>
        <dbReference type="ChEBI" id="CHEBI:15378"/>
        <dbReference type="ChEBI" id="CHEBI:57597"/>
        <dbReference type="ChEBI" id="CHEBI:57642"/>
        <dbReference type="ChEBI" id="CHEBI:57783"/>
        <dbReference type="ChEBI" id="CHEBI:58349"/>
        <dbReference type="EC" id="1.1.1.94"/>
    </reaction>
    <physiologicalReaction direction="right-to-left" evidence="9">
        <dbReference type="Rhea" id="RHEA:11098"/>
    </physiologicalReaction>
</comment>
<evidence type="ECO:0000256" key="17">
    <source>
        <dbReference type="RuleBase" id="RU000437"/>
    </source>
</evidence>
<dbReference type="EC" id="1.1.1.94" evidence="10 13"/>
<feature type="active site" description="Proton acceptor" evidence="13 14">
    <location>
        <position position="187"/>
    </location>
</feature>
<dbReference type="GO" id="GO:0046167">
    <property type="term" value="P:glycerol-3-phosphate biosynthetic process"/>
    <property type="evidence" value="ECO:0007669"/>
    <property type="project" value="UniProtKB-UniRule"/>
</dbReference>
<dbReference type="InterPro" id="IPR013328">
    <property type="entry name" value="6PGD_dom2"/>
</dbReference>
<organism evidence="20 21">
    <name type="scientific">Brevinema andersonii</name>
    <dbReference type="NCBI Taxonomy" id="34097"/>
    <lineage>
        <taxon>Bacteria</taxon>
        <taxon>Pseudomonadati</taxon>
        <taxon>Spirochaetota</taxon>
        <taxon>Spirochaetia</taxon>
        <taxon>Brevinematales</taxon>
        <taxon>Brevinemataceae</taxon>
        <taxon>Brevinema</taxon>
    </lineage>
</organism>
<dbReference type="GO" id="GO:0141153">
    <property type="term" value="F:glycerol-3-phosphate dehydrogenase (NADP+) activity"/>
    <property type="evidence" value="ECO:0007669"/>
    <property type="project" value="RHEA"/>
</dbReference>
<evidence type="ECO:0000256" key="15">
    <source>
        <dbReference type="PIRSR" id="PIRSR000114-2"/>
    </source>
</evidence>
<evidence type="ECO:0000256" key="2">
    <source>
        <dbReference type="ARBA" id="ARBA00022516"/>
    </source>
</evidence>
<dbReference type="InterPro" id="IPR008927">
    <property type="entry name" value="6-PGluconate_DH-like_C_sf"/>
</dbReference>
<dbReference type="SUPFAM" id="SSF51735">
    <property type="entry name" value="NAD(P)-binding Rossmann-fold domains"/>
    <property type="match status" value="1"/>
</dbReference>
<feature type="domain" description="Glycerol-3-phosphate dehydrogenase NAD-dependent C-terminal" evidence="19">
    <location>
        <begin position="176"/>
        <end position="314"/>
    </location>
</feature>
<feature type="binding site" evidence="13">
    <location>
        <position position="275"/>
    </location>
    <ligand>
        <name>NADPH</name>
        <dbReference type="ChEBI" id="CHEBI:57783"/>
    </ligand>
</feature>
<feature type="binding site" evidence="16">
    <location>
        <position position="136"/>
    </location>
    <ligand>
        <name>NAD(+)</name>
        <dbReference type="ChEBI" id="CHEBI:57540"/>
    </ligand>
</feature>
<keyword evidence="21" id="KW-1185">Reference proteome</keyword>
<reference evidence="21" key="1">
    <citation type="submission" date="2016-10" db="EMBL/GenBank/DDBJ databases">
        <authorList>
            <person name="Varghese N."/>
            <person name="Submissions S."/>
        </authorList>
    </citation>
    <scope>NUCLEOTIDE SEQUENCE [LARGE SCALE GENOMIC DNA]</scope>
    <source>
        <strain evidence="21">ATCC 43811</strain>
    </source>
</reference>
<gene>
    <name evidence="13" type="primary">gpsA</name>
    <name evidence="20" type="ORF">SAMN02745150_01017</name>
</gene>
<keyword evidence="13" id="KW-0963">Cytoplasm</keyword>
<feature type="binding site" evidence="13">
    <location>
        <position position="12"/>
    </location>
    <ligand>
        <name>NADPH</name>
        <dbReference type="ChEBI" id="CHEBI:57783"/>
    </ligand>
</feature>
<feature type="binding site" evidence="13">
    <location>
        <position position="132"/>
    </location>
    <ligand>
        <name>sn-glycerol 3-phosphate</name>
        <dbReference type="ChEBI" id="CHEBI:57597"/>
    </ligand>
</feature>
<keyword evidence="2 13" id="KW-0444">Lipid biosynthesis</keyword>
<dbReference type="GO" id="GO:0005975">
    <property type="term" value="P:carbohydrate metabolic process"/>
    <property type="evidence" value="ECO:0007669"/>
    <property type="project" value="InterPro"/>
</dbReference>
<evidence type="ECO:0000256" key="4">
    <source>
        <dbReference type="ARBA" id="ARBA00023002"/>
    </source>
</evidence>
<evidence type="ECO:0000256" key="5">
    <source>
        <dbReference type="ARBA" id="ARBA00023027"/>
    </source>
</evidence>
<keyword evidence="3 13" id="KW-0521">NADP</keyword>
<evidence type="ECO:0000256" key="7">
    <source>
        <dbReference type="ARBA" id="ARBA00023209"/>
    </source>
</evidence>
<feature type="binding site" evidence="15">
    <location>
        <position position="104"/>
    </location>
    <ligand>
        <name>substrate</name>
    </ligand>
</feature>
<dbReference type="EMBL" id="FOKY01000009">
    <property type="protein sequence ID" value="SFB83733.1"/>
    <property type="molecule type" value="Genomic_DNA"/>
</dbReference>
<feature type="binding site" evidence="16">
    <location>
        <position position="81"/>
    </location>
    <ligand>
        <name>NAD(+)</name>
        <dbReference type="ChEBI" id="CHEBI:57540"/>
    </ligand>
</feature>
<evidence type="ECO:0000256" key="1">
    <source>
        <dbReference type="ARBA" id="ARBA00011009"/>
    </source>
</evidence>
<accession>A0A1I1EFL0</accession>
<dbReference type="InterPro" id="IPR006168">
    <property type="entry name" value="G3P_DH_NAD-dep"/>
</dbReference>